<sequence length="779" mass="86815">MVSNPKLPYGPLIKGAATAYFRHDRYRTNFSKGNAWPLLTRLARNSITSAVLGLSKRPPPHPHPLLQGESSAIQQIPNNSNSAATASVSPSPSIFHNKPATTTLLPSPSVSATPATIVKFTPALLNGIINKQISAMPNMEGSSKSLNTSKARTDLVDVDDLSDIFIPDVGTIATYPPNPTLSYVPSNAPSLKLLQNSTSTATDAVVCSSVRQVVDKENTSPNRLFKRQPDNTSLRKTLKRCRGLTQPMFSPSLSTGEDTNQIVSESQEDQSALHFNNGLEVPRVGLGGGLLLLWKDDVNVTLLHYNTTLFDCYLAYGNGPTMHFTAFYGSPEQSNRCHSWTTLKRLRDVAPLLPWIVIGDFNEILSNANKQGGALRNEMQMDEFRQVLDFCSFSRRSDHRAITVTVRTLNQQTQQVRRKSRFRFEKLWLKDAEAAAIIKQNWHFSSTTVADLFLTNLEQCSNSLQAWHTSKYGNMQKDIKKMQQKVSALNHSPNRTIVSMEELKHSETILDDLLAQEETYWQQLIEVVLGILNDGQPMDMLNKSIITLIPKISSPFGMGDYRPISLCNVIYKLISKVLVLRFKEVLPFVISESQSAFLSNRLITDNILVAFELVHYLKHKTQGKKGYSALKLDMSKAFDRVEWAYLAAVMEKMGFASSTTTFAPPNTPTCFLFRPPFSTAYHRLPAHGSTHFTMTRGIIQFYKLGLVVIMVTRMILSSGYLQWLEERKVHGKSSGGCATDFNQTGGDAPAVPNDDIDKLADMFHCQLSCQVHFGETRVS</sequence>
<dbReference type="Gramene" id="evm.model.10.469">
    <property type="protein sequence ID" value="cds.evm.model.10.469"/>
    <property type="gene ID" value="evm.TU.10.469"/>
</dbReference>
<accession>A0A803QNY0</accession>
<dbReference type="SUPFAM" id="SSF56672">
    <property type="entry name" value="DNA/RNA polymerases"/>
    <property type="match status" value="1"/>
</dbReference>
<organism evidence="2 3">
    <name type="scientific">Cannabis sativa</name>
    <name type="common">Hemp</name>
    <name type="synonym">Marijuana</name>
    <dbReference type="NCBI Taxonomy" id="3483"/>
    <lineage>
        <taxon>Eukaryota</taxon>
        <taxon>Viridiplantae</taxon>
        <taxon>Streptophyta</taxon>
        <taxon>Embryophyta</taxon>
        <taxon>Tracheophyta</taxon>
        <taxon>Spermatophyta</taxon>
        <taxon>Magnoliopsida</taxon>
        <taxon>eudicotyledons</taxon>
        <taxon>Gunneridae</taxon>
        <taxon>Pentapetalae</taxon>
        <taxon>rosids</taxon>
        <taxon>fabids</taxon>
        <taxon>Rosales</taxon>
        <taxon>Cannabaceae</taxon>
        <taxon>Cannabis</taxon>
    </lineage>
</organism>
<evidence type="ECO:0000313" key="2">
    <source>
        <dbReference type="EnsemblPlants" id="cds.evm.model.10.469"/>
    </source>
</evidence>
<dbReference type="PANTHER" id="PTHR31635:SF196">
    <property type="entry name" value="REVERSE TRANSCRIPTASE DOMAIN-CONTAINING PROTEIN-RELATED"/>
    <property type="match status" value="1"/>
</dbReference>
<dbReference type="AlphaFoldDB" id="A0A803QNY0"/>
<dbReference type="InterPro" id="IPR000477">
    <property type="entry name" value="RT_dom"/>
</dbReference>
<dbReference type="Pfam" id="PF00078">
    <property type="entry name" value="RVT_1"/>
    <property type="match status" value="1"/>
</dbReference>
<dbReference type="SUPFAM" id="SSF56219">
    <property type="entry name" value="DNase I-like"/>
    <property type="match status" value="1"/>
</dbReference>
<dbReference type="Proteomes" id="UP000596661">
    <property type="component" value="Unassembled WGS sequence"/>
</dbReference>
<dbReference type="CDD" id="cd01650">
    <property type="entry name" value="RT_nLTR_like"/>
    <property type="match status" value="1"/>
</dbReference>
<dbReference type="PANTHER" id="PTHR31635">
    <property type="entry name" value="REVERSE TRANSCRIPTASE DOMAIN-CONTAINING PROTEIN-RELATED"/>
    <property type="match status" value="1"/>
</dbReference>
<evidence type="ECO:0000259" key="1">
    <source>
        <dbReference type="Pfam" id="PF00078"/>
    </source>
</evidence>
<evidence type="ECO:0000313" key="3">
    <source>
        <dbReference type="Proteomes" id="UP000596661"/>
    </source>
</evidence>
<name>A0A803QNY0_CANSA</name>
<dbReference type="Gene3D" id="3.60.10.10">
    <property type="entry name" value="Endonuclease/exonuclease/phosphatase"/>
    <property type="match status" value="1"/>
</dbReference>
<feature type="domain" description="Reverse transcriptase" evidence="1">
    <location>
        <begin position="549"/>
        <end position="657"/>
    </location>
</feature>
<proteinExistence type="predicted"/>
<dbReference type="EMBL" id="UZAU01000806">
    <property type="status" value="NOT_ANNOTATED_CDS"/>
    <property type="molecule type" value="Genomic_DNA"/>
</dbReference>
<protein>
    <recommendedName>
        <fullName evidence="1">Reverse transcriptase domain-containing protein</fullName>
    </recommendedName>
</protein>
<reference evidence="2" key="1">
    <citation type="submission" date="2021-03" db="UniProtKB">
        <authorList>
            <consortium name="EnsemblPlants"/>
        </authorList>
    </citation>
    <scope>IDENTIFICATION</scope>
</reference>
<dbReference type="EnsemblPlants" id="evm.model.10.469">
    <property type="protein sequence ID" value="cds.evm.model.10.469"/>
    <property type="gene ID" value="evm.TU.10.469"/>
</dbReference>
<dbReference type="InterPro" id="IPR036691">
    <property type="entry name" value="Endo/exonu/phosph_ase_sf"/>
</dbReference>
<dbReference type="InterPro" id="IPR043502">
    <property type="entry name" value="DNA/RNA_pol_sf"/>
</dbReference>
<keyword evidence="3" id="KW-1185">Reference proteome</keyword>